<feature type="region of interest" description="Disordered" evidence="3">
    <location>
        <begin position="1"/>
        <end position="92"/>
    </location>
</feature>
<comment type="similarity">
    <text evidence="1">Belongs to the AIM6 family.</text>
</comment>
<keyword evidence="4" id="KW-1133">Transmembrane helix</keyword>
<dbReference type="InterPro" id="IPR051236">
    <property type="entry name" value="HAT_RTT109-like"/>
</dbReference>
<evidence type="ECO:0000256" key="4">
    <source>
        <dbReference type="SAM" id="Phobius"/>
    </source>
</evidence>
<proteinExistence type="inferred from homology"/>
<keyword evidence="4" id="KW-0812">Transmembrane</keyword>
<dbReference type="InterPro" id="IPR017946">
    <property type="entry name" value="PLC-like_Pdiesterase_TIM-brl"/>
</dbReference>
<dbReference type="PANTHER" id="PTHR31571:SF1">
    <property type="entry name" value="ALTERED INHERITANCE OF MITOCHONDRIA PROTEIN 6"/>
    <property type="match status" value="1"/>
</dbReference>
<evidence type="ECO:0000313" key="5">
    <source>
        <dbReference type="EMBL" id="CAK7228485.1"/>
    </source>
</evidence>
<feature type="compositionally biased region" description="Polar residues" evidence="3">
    <location>
        <begin position="28"/>
        <end position="42"/>
    </location>
</feature>
<evidence type="ECO:0000256" key="2">
    <source>
        <dbReference type="ARBA" id="ARBA00014286"/>
    </source>
</evidence>
<name>A0ABP0CBH4_9PEZI</name>
<keyword evidence="6" id="KW-1185">Reference proteome</keyword>
<feature type="region of interest" description="Disordered" evidence="3">
    <location>
        <begin position="107"/>
        <end position="137"/>
    </location>
</feature>
<dbReference type="PANTHER" id="PTHR31571">
    <property type="entry name" value="ALTERED INHERITANCE OF MITOCHONDRIA PROTEIN 6"/>
    <property type="match status" value="1"/>
</dbReference>
<comment type="caution">
    <text evidence="5">The sequence shown here is derived from an EMBL/GenBank/DDBJ whole genome shotgun (WGS) entry which is preliminary data.</text>
</comment>
<feature type="transmembrane region" description="Helical" evidence="4">
    <location>
        <begin position="161"/>
        <end position="184"/>
    </location>
</feature>
<protein>
    <recommendedName>
        <fullName evidence="2">Altered inheritance of mitochondria protein 6</fullName>
    </recommendedName>
</protein>
<dbReference type="Proteomes" id="UP001642482">
    <property type="component" value="Unassembled WGS sequence"/>
</dbReference>
<evidence type="ECO:0000256" key="3">
    <source>
        <dbReference type="SAM" id="MobiDB-lite"/>
    </source>
</evidence>
<evidence type="ECO:0000313" key="6">
    <source>
        <dbReference type="Proteomes" id="UP001642482"/>
    </source>
</evidence>
<dbReference type="SUPFAM" id="SSF51695">
    <property type="entry name" value="PLC-like phosphodiesterases"/>
    <property type="match status" value="1"/>
</dbReference>
<accession>A0ABP0CBH4</accession>
<organism evidence="5 6">
    <name type="scientific">Sporothrix eucalyptigena</name>
    <dbReference type="NCBI Taxonomy" id="1812306"/>
    <lineage>
        <taxon>Eukaryota</taxon>
        <taxon>Fungi</taxon>
        <taxon>Dikarya</taxon>
        <taxon>Ascomycota</taxon>
        <taxon>Pezizomycotina</taxon>
        <taxon>Sordariomycetes</taxon>
        <taxon>Sordariomycetidae</taxon>
        <taxon>Ophiostomatales</taxon>
        <taxon>Ophiostomataceae</taxon>
        <taxon>Sporothrix</taxon>
    </lineage>
</organism>
<gene>
    <name evidence="5" type="ORF">SEUCBS140593_006931</name>
</gene>
<evidence type="ECO:0000256" key="1">
    <source>
        <dbReference type="ARBA" id="ARBA00008858"/>
    </source>
</evidence>
<reference evidence="5 6" key="1">
    <citation type="submission" date="2024-01" db="EMBL/GenBank/DDBJ databases">
        <authorList>
            <person name="Allen C."/>
            <person name="Tagirdzhanova G."/>
        </authorList>
    </citation>
    <scope>NUCLEOTIDE SEQUENCE [LARGE SCALE GENOMIC DNA]</scope>
</reference>
<dbReference type="EMBL" id="CAWUHD010000079">
    <property type="protein sequence ID" value="CAK7228485.1"/>
    <property type="molecule type" value="Genomic_DNA"/>
</dbReference>
<keyword evidence="4" id="KW-0472">Membrane</keyword>
<sequence length="495" mass="54869">MPLFHLTDKPPGNGAIALADSPRPPSTAGKTTSKTPQVTETALESLATLRQKADNQFSAGVKRNEEPSSPSPSTPRSLTGDRSRNGSHGFSPIRHFATTYRIRSSQPKAKRFEYGPLPGDDVEQDAQPKDGDDDGAYSDTYFVDEDTLVSQSARGRNRRRWLVCGLVCGLILLAILLALNILLFTARAIYDNGDDYTDSDAIFSNWGLGGTGTESLSWYPTNFLQDVVPIACHSHNDYWRKAPLFSALHAGCIGTETDLWLVDDDLYVGHERSALTPNRTFQSLYVDPLVKILERANPNTMFTKGTAPVAARGVFDTAPNQTLALLVDIKTDGSATFRKVLEQVEPLRKRGWLSTFEDGQVRYGPVTLVGSGNTPFDVIVENSTYRYAFFDAPLASLDNSVYDTTNSYYASVALHRAVGLVWFGSFQKGQLRRMRYQLQQAHARGLQARYWDLPAWPINVRNAVWGTLVHEGVDLLNVDDIKAATHTDWTQTSWL</sequence>